<dbReference type="PANTHER" id="PTHR19969">
    <property type="entry name" value="SH2-SH3 ADAPTOR PROTEIN-RELATED"/>
    <property type="match status" value="1"/>
</dbReference>
<evidence type="ECO:0000313" key="5">
    <source>
        <dbReference type="Proteomes" id="UP000241769"/>
    </source>
</evidence>
<dbReference type="InterPro" id="IPR000980">
    <property type="entry name" value="SH2"/>
</dbReference>
<dbReference type="SUPFAM" id="SSF55550">
    <property type="entry name" value="SH2 domain"/>
    <property type="match status" value="1"/>
</dbReference>
<feature type="domain" description="SH2" evidence="3">
    <location>
        <begin position="143"/>
        <end position="256"/>
    </location>
</feature>
<evidence type="ECO:0000313" key="4">
    <source>
        <dbReference type="EMBL" id="PRP85683.1"/>
    </source>
</evidence>
<dbReference type="AlphaFoldDB" id="A0A2P6NNZ2"/>
<dbReference type="GO" id="GO:0005737">
    <property type="term" value="C:cytoplasm"/>
    <property type="evidence" value="ECO:0007669"/>
    <property type="project" value="TreeGrafter"/>
</dbReference>
<dbReference type="OrthoDB" id="5914531at2759"/>
<keyword evidence="1 2" id="KW-0727">SH2 domain</keyword>
<dbReference type="InterPro" id="IPR051184">
    <property type="entry name" value="Tyrosine-phos_adapter"/>
</dbReference>
<sequence>MLDCLCWRSKGHKEQRAQPPSITPDARSRAVSDTMRPSIAPLPILSPDSYVNPKQPPAIQNMTQMFIDRRWVPWDEFKPKFQEATDCTEEQLDMITLVFRGGQINWDRWFHIQDWFCPIKRNGDTESDGYDVEMILDIVHKSWFHGFLDVSHASALLAKTPVGTFMIRFSSSTRDNYSLSVKTAPDMVDHWRIQCKKAPNEAPKFYFATTDSTFDNLDDFVSHFGPDGQGNLLSSLTIDSHYVNRSSIRSLLCFPLAVEPAVYNSY</sequence>
<dbReference type="InParanoid" id="A0A2P6NNZ2"/>
<evidence type="ECO:0000256" key="1">
    <source>
        <dbReference type="ARBA" id="ARBA00022999"/>
    </source>
</evidence>
<dbReference type="InterPro" id="IPR036860">
    <property type="entry name" value="SH2_dom_sf"/>
</dbReference>
<keyword evidence="5" id="KW-1185">Reference proteome</keyword>
<accession>A0A2P6NNZ2</accession>
<dbReference type="CDD" id="cd00173">
    <property type="entry name" value="SH2"/>
    <property type="match status" value="1"/>
</dbReference>
<dbReference type="SMART" id="SM00252">
    <property type="entry name" value="SH2"/>
    <property type="match status" value="1"/>
</dbReference>
<protein>
    <submittedName>
        <fullName evidence="4">SH2 domain-containing protein</fullName>
    </submittedName>
</protein>
<dbReference type="EMBL" id="MDYQ01000041">
    <property type="protein sequence ID" value="PRP85683.1"/>
    <property type="molecule type" value="Genomic_DNA"/>
</dbReference>
<dbReference type="PROSITE" id="PS50001">
    <property type="entry name" value="SH2"/>
    <property type="match status" value="1"/>
</dbReference>
<dbReference type="Proteomes" id="UP000241769">
    <property type="component" value="Unassembled WGS sequence"/>
</dbReference>
<gene>
    <name evidence="4" type="ORF">PROFUN_06517</name>
</gene>
<dbReference type="GO" id="GO:0016477">
    <property type="term" value="P:cell migration"/>
    <property type="evidence" value="ECO:0007669"/>
    <property type="project" value="TreeGrafter"/>
</dbReference>
<name>A0A2P6NNZ2_9EUKA</name>
<organism evidence="4 5">
    <name type="scientific">Planoprotostelium fungivorum</name>
    <dbReference type="NCBI Taxonomy" id="1890364"/>
    <lineage>
        <taxon>Eukaryota</taxon>
        <taxon>Amoebozoa</taxon>
        <taxon>Evosea</taxon>
        <taxon>Variosea</taxon>
        <taxon>Cavosteliida</taxon>
        <taxon>Cavosteliaceae</taxon>
        <taxon>Planoprotostelium</taxon>
    </lineage>
</organism>
<dbReference type="Pfam" id="PF00017">
    <property type="entry name" value="SH2"/>
    <property type="match status" value="1"/>
</dbReference>
<dbReference type="PRINTS" id="PR00401">
    <property type="entry name" value="SH2DOMAIN"/>
</dbReference>
<evidence type="ECO:0000259" key="3">
    <source>
        <dbReference type="PROSITE" id="PS50001"/>
    </source>
</evidence>
<dbReference type="PANTHER" id="PTHR19969:SF5">
    <property type="entry name" value="CRK-LIKE PROTEIN"/>
    <property type="match status" value="1"/>
</dbReference>
<evidence type="ECO:0000256" key="2">
    <source>
        <dbReference type="PROSITE-ProRule" id="PRU00191"/>
    </source>
</evidence>
<proteinExistence type="predicted"/>
<dbReference type="GO" id="GO:0030971">
    <property type="term" value="F:receptor tyrosine kinase binding"/>
    <property type="evidence" value="ECO:0007669"/>
    <property type="project" value="TreeGrafter"/>
</dbReference>
<dbReference type="GO" id="GO:0007167">
    <property type="term" value="P:enzyme-linked receptor protein signaling pathway"/>
    <property type="evidence" value="ECO:0007669"/>
    <property type="project" value="TreeGrafter"/>
</dbReference>
<comment type="caution">
    <text evidence="4">The sequence shown here is derived from an EMBL/GenBank/DDBJ whole genome shotgun (WGS) entry which is preliminary data.</text>
</comment>
<dbReference type="Gene3D" id="3.30.505.10">
    <property type="entry name" value="SH2 domain"/>
    <property type="match status" value="1"/>
</dbReference>
<reference evidence="4 5" key="1">
    <citation type="journal article" date="2018" name="Genome Biol. Evol.">
        <title>Multiple Roots of Fruiting Body Formation in Amoebozoa.</title>
        <authorList>
            <person name="Hillmann F."/>
            <person name="Forbes G."/>
            <person name="Novohradska S."/>
            <person name="Ferling I."/>
            <person name="Riege K."/>
            <person name="Groth M."/>
            <person name="Westermann M."/>
            <person name="Marz M."/>
            <person name="Spaller T."/>
            <person name="Winckler T."/>
            <person name="Schaap P."/>
            <person name="Glockner G."/>
        </authorList>
    </citation>
    <scope>NUCLEOTIDE SEQUENCE [LARGE SCALE GENOMIC DNA]</scope>
    <source>
        <strain evidence="4 5">Jena</strain>
    </source>
</reference>
<dbReference type="GO" id="GO:0035591">
    <property type="term" value="F:signaling adaptor activity"/>
    <property type="evidence" value="ECO:0007669"/>
    <property type="project" value="TreeGrafter"/>
</dbReference>